<name>A0A9X0ADQ4_9HELO</name>
<evidence type="ECO:0000313" key="1">
    <source>
        <dbReference type="EMBL" id="KAJ8060862.1"/>
    </source>
</evidence>
<dbReference type="Gene3D" id="1.20.1370.30">
    <property type="match status" value="1"/>
</dbReference>
<comment type="caution">
    <text evidence="1">The sequence shown here is derived from an EMBL/GenBank/DDBJ whole genome shotgun (WGS) entry which is preliminary data.</text>
</comment>
<dbReference type="OrthoDB" id="5365701at2759"/>
<dbReference type="Proteomes" id="UP001152300">
    <property type="component" value="Unassembled WGS sequence"/>
</dbReference>
<sequence length="97" mass="10862">MNPIGGIDIAAIEAAMKQSSLDHLKGYNQTNYPTVIQPKNTEYIPKYSAKGYHILREPAWNKGTSFTPEDRINKNLTGLIPHVLETENTMYPSNAND</sequence>
<gene>
    <name evidence="1" type="ORF">OCU04_009944</name>
</gene>
<dbReference type="InterPro" id="IPR046346">
    <property type="entry name" value="Aminoacid_DH-like_N_sf"/>
</dbReference>
<proteinExistence type="predicted"/>
<keyword evidence="2" id="KW-1185">Reference proteome</keyword>
<dbReference type="SUPFAM" id="SSF53223">
    <property type="entry name" value="Aminoacid dehydrogenase-like, N-terminal domain"/>
    <property type="match status" value="1"/>
</dbReference>
<reference evidence="1" key="1">
    <citation type="submission" date="2022-11" db="EMBL/GenBank/DDBJ databases">
        <title>Genome Resource of Sclerotinia nivalis Strain SnTB1, a Plant Pathogen Isolated from American Ginseng.</title>
        <authorList>
            <person name="Fan S."/>
        </authorList>
    </citation>
    <scope>NUCLEOTIDE SEQUENCE</scope>
    <source>
        <strain evidence="1">SnTB1</strain>
    </source>
</reference>
<organism evidence="1 2">
    <name type="scientific">Sclerotinia nivalis</name>
    <dbReference type="NCBI Taxonomy" id="352851"/>
    <lineage>
        <taxon>Eukaryota</taxon>
        <taxon>Fungi</taxon>
        <taxon>Dikarya</taxon>
        <taxon>Ascomycota</taxon>
        <taxon>Pezizomycotina</taxon>
        <taxon>Leotiomycetes</taxon>
        <taxon>Helotiales</taxon>
        <taxon>Sclerotiniaceae</taxon>
        <taxon>Sclerotinia</taxon>
    </lineage>
</organism>
<evidence type="ECO:0000313" key="2">
    <source>
        <dbReference type="Proteomes" id="UP001152300"/>
    </source>
</evidence>
<dbReference type="EMBL" id="JAPEIS010000012">
    <property type="protein sequence ID" value="KAJ8060862.1"/>
    <property type="molecule type" value="Genomic_DNA"/>
</dbReference>
<dbReference type="AlphaFoldDB" id="A0A9X0ADQ4"/>
<protein>
    <submittedName>
        <fullName evidence="1">Uncharacterized protein</fullName>
    </submittedName>
</protein>
<accession>A0A9X0ADQ4</accession>